<feature type="active site" description="Proton donor/acceptor" evidence="7">
    <location>
        <position position="74"/>
    </location>
</feature>
<dbReference type="PROSITE" id="PS00923">
    <property type="entry name" value="ASP_GLU_RACEMASE_1"/>
    <property type="match status" value="1"/>
</dbReference>
<comment type="similarity">
    <text evidence="7">Belongs to the aspartate/glutamate racemases family.</text>
</comment>
<evidence type="ECO:0000256" key="4">
    <source>
        <dbReference type="ARBA" id="ARBA00022984"/>
    </source>
</evidence>
<dbReference type="PANTHER" id="PTHR21198">
    <property type="entry name" value="GLUTAMATE RACEMASE"/>
    <property type="match status" value="1"/>
</dbReference>
<feature type="binding site" evidence="7">
    <location>
        <begin position="11"/>
        <end position="12"/>
    </location>
    <ligand>
        <name>substrate</name>
    </ligand>
</feature>
<dbReference type="HAMAP" id="MF_00258">
    <property type="entry name" value="Glu_racemase"/>
    <property type="match status" value="1"/>
</dbReference>
<dbReference type="InterPro" id="IPR001920">
    <property type="entry name" value="Asp/Glu_race"/>
</dbReference>
<dbReference type="InterPro" id="IPR004391">
    <property type="entry name" value="Glu_race"/>
</dbReference>
<dbReference type="SUPFAM" id="SSF53681">
    <property type="entry name" value="Aspartate/glutamate racemase"/>
    <property type="match status" value="2"/>
</dbReference>
<dbReference type="Proteomes" id="UP000291289">
    <property type="component" value="Unassembled WGS sequence"/>
</dbReference>
<accession>A0A4R0QQW5</accession>
<organism evidence="8 9">
    <name type="scientific">Alloscardovia theropitheci</name>
    <dbReference type="NCBI Taxonomy" id="2496842"/>
    <lineage>
        <taxon>Bacteria</taxon>
        <taxon>Bacillati</taxon>
        <taxon>Actinomycetota</taxon>
        <taxon>Actinomycetes</taxon>
        <taxon>Bifidobacteriales</taxon>
        <taxon>Bifidobacteriaceae</taxon>
        <taxon>Alloscardovia</taxon>
    </lineage>
</organism>
<dbReference type="InterPro" id="IPR018187">
    <property type="entry name" value="Asp/Glu_racemase_AS_1"/>
</dbReference>
<evidence type="ECO:0000256" key="5">
    <source>
        <dbReference type="ARBA" id="ARBA00023235"/>
    </source>
</evidence>
<dbReference type="GO" id="GO:0071555">
    <property type="term" value="P:cell wall organization"/>
    <property type="evidence" value="ECO:0007669"/>
    <property type="project" value="UniProtKB-KW"/>
</dbReference>
<sequence>MTNNSPIGVFDSGLGGISVVNEIHKIMPHEDIIFFGDSANAPYGTRSTQEVQQLSFAAADRLIENGAKAIVIACNTATSAAADSMRERYDVPIIGMEPALKLACDLGHGEPQHVIVTATPLTLREQKFARLMNRFSATHTIEKQPCPRLVEIVENGQIENSKLVYETLHSYLDQYDMNSVDSIVLGCTHFTYFRSYFENIVDSHVQIVDGNEGTARHLHEILKREDLLNEWSILPPSPKTGTITLTNSSSNPRLLELAEYFVER</sequence>
<comment type="catalytic activity">
    <reaction evidence="1 7">
        <text>L-glutamate = D-glutamate</text>
        <dbReference type="Rhea" id="RHEA:12813"/>
        <dbReference type="ChEBI" id="CHEBI:29985"/>
        <dbReference type="ChEBI" id="CHEBI:29986"/>
        <dbReference type="EC" id="5.1.1.3"/>
    </reaction>
</comment>
<proteinExistence type="inferred from homology"/>
<evidence type="ECO:0000256" key="3">
    <source>
        <dbReference type="ARBA" id="ARBA00022960"/>
    </source>
</evidence>
<dbReference type="EC" id="5.1.1.3" evidence="2 7"/>
<gene>
    <name evidence="7 8" type="primary">murI</name>
    <name evidence="8" type="ORF">EJ419_01925</name>
</gene>
<dbReference type="RefSeq" id="WP_131283241.1">
    <property type="nucleotide sequence ID" value="NZ_RXLP01000005.1"/>
</dbReference>
<dbReference type="NCBIfam" id="TIGR00067">
    <property type="entry name" value="glut_race"/>
    <property type="match status" value="1"/>
</dbReference>
<dbReference type="OrthoDB" id="9801055at2"/>
<evidence type="ECO:0000313" key="8">
    <source>
        <dbReference type="EMBL" id="TCD54714.1"/>
    </source>
</evidence>
<dbReference type="GO" id="GO:0008881">
    <property type="term" value="F:glutamate racemase activity"/>
    <property type="evidence" value="ECO:0007669"/>
    <property type="project" value="UniProtKB-UniRule"/>
</dbReference>
<keyword evidence="4 7" id="KW-0573">Peptidoglycan synthesis</keyword>
<reference evidence="8 9" key="1">
    <citation type="submission" date="2018-12" db="EMBL/GenBank/DDBJ databases">
        <title>Alloscrdovia theropitheci sp. nov: a novel taxon from the feces of the bleeding-herat monkey (Theropithecus geleda).</title>
        <authorList>
            <person name="Modesto M."/>
        </authorList>
    </citation>
    <scope>NUCLEOTIDE SEQUENCE [LARGE SCALE GENOMIC DNA]</scope>
    <source>
        <strain evidence="8 9">GLDI4/2</strain>
    </source>
</reference>
<evidence type="ECO:0000256" key="1">
    <source>
        <dbReference type="ARBA" id="ARBA00001602"/>
    </source>
</evidence>
<evidence type="ECO:0000313" key="9">
    <source>
        <dbReference type="Proteomes" id="UP000291289"/>
    </source>
</evidence>
<feature type="active site" description="Proton donor/acceptor" evidence="7">
    <location>
        <position position="187"/>
    </location>
</feature>
<feature type="binding site" evidence="7">
    <location>
        <begin position="75"/>
        <end position="76"/>
    </location>
    <ligand>
        <name>substrate</name>
    </ligand>
</feature>
<dbReference type="GO" id="GO:0009252">
    <property type="term" value="P:peptidoglycan biosynthetic process"/>
    <property type="evidence" value="ECO:0007669"/>
    <property type="project" value="UniProtKB-UniRule"/>
</dbReference>
<dbReference type="AlphaFoldDB" id="A0A4R0QQW5"/>
<comment type="pathway">
    <text evidence="7">Cell wall biogenesis; peptidoglycan biosynthesis.</text>
</comment>
<evidence type="ECO:0000256" key="7">
    <source>
        <dbReference type="HAMAP-Rule" id="MF_00258"/>
    </source>
</evidence>
<dbReference type="UniPathway" id="UPA00219"/>
<keyword evidence="5 7" id="KW-0413">Isomerase</keyword>
<comment type="function">
    <text evidence="7">Provides the (R)-glutamate required for cell wall biosynthesis.</text>
</comment>
<keyword evidence="9" id="KW-1185">Reference proteome</keyword>
<comment type="caution">
    <text evidence="8">The sequence shown here is derived from an EMBL/GenBank/DDBJ whole genome shotgun (WGS) entry which is preliminary data.</text>
</comment>
<feature type="binding site" evidence="7">
    <location>
        <begin position="188"/>
        <end position="189"/>
    </location>
    <ligand>
        <name>substrate</name>
    </ligand>
</feature>
<keyword evidence="3 7" id="KW-0133">Cell shape</keyword>
<name>A0A4R0QQW5_9BIFI</name>
<dbReference type="Gene3D" id="3.40.50.1860">
    <property type="match status" value="2"/>
</dbReference>
<dbReference type="GO" id="GO:0008360">
    <property type="term" value="P:regulation of cell shape"/>
    <property type="evidence" value="ECO:0007669"/>
    <property type="project" value="UniProtKB-KW"/>
</dbReference>
<dbReference type="InterPro" id="IPR015942">
    <property type="entry name" value="Asp/Glu/hydantoin_racemase"/>
</dbReference>
<evidence type="ECO:0000256" key="2">
    <source>
        <dbReference type="ARBA" id="ARBA00013090"/>
    </source>
</evidence>
<dbReference type="EMBL" id="RXLP01000005">
    <property type="protein sequence ID" value="TCD54714.1"/>
    <property type="molecule type" value="Genomic_DNA"/>
</dbReference>
<evidence type="ECO:0000256" key="6">
    <source>
        <dbReference type="ARBA" id="ARBA00023316"/>
    </source>
</evidence>
<dbReference type="Pfam" id="PF01177">
    <property type="entry name" value="Asp_Glu_race"/>
    <property type="match status" value="1"/>
</dbReference>
<dbReference type="PANTHER" id="PTHR21198:SF3">
    <property type="entry name" value="GLUTAMATE RACEMASE"/>
    <property type="match status" value="1"/>
</dbReference>
<feature type="binding site" evidence="7">
    <location>
        <begin position="43"/>
        <end position="44"/>
    </location>
    <ligand>
        <name>substrate</name>
    </ligand>
</feature>
<keyword evidence="6 7" id="KW-0961">Cell wall biogenesis/degradation</keyword>
<protein>
    <recommendedName>
        <fullName evidence="2 7">Glutamate racemase</fullName>
        <ecNumber evidence="2 7">5.1.1.3</ecNumber>
    </recommendedName>
</protein>